<name>A0ACB7Z4D4_9ERIC</name>
<accession>A0ACB7Z4D4</accession>
<protein>
    <submittedName>
        <fullName evidence="1">Uncharacterized protein</fullName>
    </submittedName>
</protein>
<dbReference type="EMBL" id="CM037154">
    <property type="protein sequence ID" value="KAH7860724.1"/>
    <property type="molecule type" value="Genomic_DNA"/>
</dbReference>
<keyword evidence="2" id="KW-1185">Reference proteome</keyword>
<dbReference type="Proteomes" id="UP000828048">
    <property type="component" value="Chromosome 4"/>
</dbReference>
<organism evidence="1 2">
    <name type="scientific">Vaccinium darrowii</name>
    <dbReference type="NCBI Taxonomy" id="229202"/>
    <lineage>
        <taxon>Eukaryota</taxon>
        <taxon>Viridiplantae</taxon>
        <taxon>Streptophyta</taxon>
        <taxon>Embryophyta</taxon>
        <taxon>Tracheophyta</taxon>
        <taxon>Spermatophyta</taxon>
        <taxon>Magnoliopsida</taxon>
        <taxon>eudicotyledons</taxon>
        <taxon>Gunneridae</taxon>
        <taxon>Pentapetalae</taxon>
        <taxon>asterids</taxon>
        <taxon>Ericales</taxon>
        <taxon>Ericaceae</taxon>
        <taxon>Vaccinioideae</taxon>
        <taxon>Vaccinieae</taxon>
        <taxon>Vaccinium</taxon>
    </lineage>
</organism>
<sequence length="213" mass="24964">MGRGHRLDPLTLWGPQPLHTPNPLFPSTSNYTWKHKPFNISFSSSSSPFPHLHDKLRYGDNLDDEWFIVFLLLQTSLHFPNLYVRVFYTNSKFQLIESAFHLPRWLNPDSSSNCLFTRRDSVQSAIKNQIRNYPGDMNMHKVRVRVKVRVPISVAQVLKNESCLILLLVEGFYDLDIDSMKYATKMERFYESREETVEVCARMSRAMYAQLVE</sequence>
<gene>
    <name evidence="1" type="ORF">Vadar_017189</name>
</gene>
<evidence type="ECO:0000313" key="1">
    <source>
        <dbReference type="EMBL" id="KAH7860724.1"/>
    </source>
</evidence>
<proteinExistence type="predicted"/>
<comment type="caution">
    <text evidence="1">The sequence shown here is derived from an EMBL/GenBank/DDBJ whole genome shotgun (WGS) entry which is preliminary data.</text>
</comment>
<evidence type="ECO:0000313" key="2">
    <source>
        <dbReference type="Proteomes" id="UP000828048"/>
    </source>
</evidence>
<reference evidence="1 2" key="1">
    <citation type="journal article" date="2021" name="Hortic Res">
        <title>High-quality reference genome and annotation aids understanding of berry development for evergreen blueberry (Vaccinium darrowii).</title>
        <authorList>
            <person name="Yu J."/>
            <person name="Hulse-Kemp A.M."/>
            <person name="Babiker E."/>
            <person name="Staton M."/>
        </authorList>
    </citation>
    <scope>NUCLEOTIDE SEQUENCE [LARGE SCALE GENOMIC DNA]</scope>
    <source>
        <strain evidence="2">cv. NJ 8807/NJ 8810</strain>
        <tissue evidence="1">Young leaf</tissue>
    </source>
</reference>